<dbReference type="PANTHER" id="PTHR34542">
    <property type="entry name" value="OS08G0359900 PROTEIN"/>
    <property type="match status" value="1"/>
</dbReference>
<name>A0A2H5P682_CITUN</name>
<dbReference type="AlphaFoldDB" id="A0A2H5P682"/>
<dbReference type="PANTHER" id="PTHR34542:SF1">
    <property type="entry name" value="OS08G0359900 PROTEIN"/>
    <property type="match status" value="1"/>
</dbReference>
<feature type="region of interest" description="Disordered" evidence="1">
    <location>
        <begin position="92"/>
        <end position="115"/>
    </location>
</feature>
<dbReference type="EMBL" id="BDQV01000039">
    <property type="protein sequence ID" value="GAY47595.1"/>
    <property type="molecule type" value="Genomic_DNA"/>
</dbReference>
<feature type="compositionally biased region" description="Basic and acidic residues" evidence="1">
    <location>
        <begin position="105"/>
        <end position="115"/>
    </location>
</feature>
<reference evidence="2 3" key="1">
    <citation type="journal article" date="2017" name="Front. Genet.">
        <title>Draft sequencing of the heterozygous diploid genome of Satsuma (Citrus unshiu Marc.) using a hybrid assembly approach.</title>
        <authorList>
            <person name="Shimizu T."/>
            <person name="Tanizawa Y."/>
            <person name="Mochizuki T."/>
            <person name="Nagasaki H."/>
            <person name="Yoshioka T."/>
            <person name="Toyoda A."/>
            <person name="Fujiyama A."/>
            <person name="Kaminuma E."/>
            <person name="Nakamura Y."/>
        </authorList>
    </citation>
    <scope>NUCLEOTIDE SEQUENCE [LARGE SCALE GENOMIC DNA]</scope>
    <source>
        <strain evidence="3">cv. Miyagawa wase</strain>
    </source>
</reference>
<evidence type="ECO:0000256" key="1">
    <source>
        <dbReference type="SAM" id="MobiDB-lite"/>
    </source>
</evidence>
<dbReference type="Proteomes" id="UP000236630">
    <property type="component" value="Unassembled WGS sequence"/>
</dbReference>
<evidence type="ECO:0000313" key="2">
    <source>
        <dbReference type="EMBL" id="GAY47595.1"/>
    </source>
</evidence>
<gene>
    <name evidence="2" type="ORF">CUMW_105580</name>
</gene>
<proteinExistence type="predicted"/>
<organism evidence="2 3">
    <name type="scientific">Citrus unshiu</name>
    <name type="common">Satsuma mandarin</name>
    <name type="synonym">Citrus nobilis var. unshiu</name>
    <dbReference type="NCBI Taxonomy" id="55188"/>
    <lineage>
        <taxon>Eukaryota</taxon>
        <taxon>Viridiplantae</taxon>
        <taxon>Streptophyta</taxon>
        <taxon>Embryophyta</taxon>
        <taxon>Tracheophyta</taxon>
        <taxon>Spermatophyta</taxon>
        <taxon>Magnoliopsida</taxon>
        <taxon>eudicotyledons</taxon>
        <taxon>Gunneridae</taxon>
        <taxon>Pentapetalae</taxon>
        <taxon>rosids</taxon>
        <taxon>malvids</taxon>
        <taxon>Sapindales</taxon>
        <taxon>Rutaceae</taxon>
        <taxon>Aurantioideae</taxon>
        <taxon>Citrus</taxon>
    </lineage>
</organism>
<keyword evidence="3" id="KW-1185">Reference proteome</keyword>
<evidence type="ECO:0000313" key="3">
    <source>
        <dbReference type="Proteomes" id="UP000236630"/>
    </source>
</evidence>
<sequence>MATLQKFKILATQCGVAQSPTRSPRTSPLVQFPRKKTTLRMLLTRSSSSRCKEITLPTPKEIAVDDQKQRDCRDLLVVQSRNKLKDLFVSSFDEDEEGQQQRQNKVSDNDSGKIGDKTEVLRAMKKLHGSGAGVGDEPGLSRPVWVGFRHRYLLRKAWRPMLLTIPE</sequence>
<protein>
    <submittedName>
        <fullName evidence="2">Uncharacterized protein</fullName>
    </submittedName>
</protein>
<accession>A0A2H5P682</accession>
<comment type="caution">
    <text evidence="2">The sequence shown here is derived from an EMBL/GenBank/DDBJ whole genome shotgun (WGS) entry which is preliminary data.</text>
</comment>